<keyword evidence="2" id="KW-1185">Reference proteome</keyword>
<evidence type="ECO:0000313" key="1">
    <source>
        <dbReference type="EMBL" id="MCY1714747.1"/>
    </source>
</evidence>
<dbReference type="Proteomes" id="UP001082703">
    <property type="component" value="Unassembled WGS sequence"/>
</dbReference>
<accession>A0ABT4BV31</accession>
<organism evidence="1 2">
    <name type="scientific">Caproiciproducens galactitolivorans</name>
    <dbReference type="NCBI Taxonomy" id="642589"/>
    <lineage>
        <taxon>Bacteria</taxon>
        <taxon>Bacillati</taxon>
        <taxon>Bacillota</taxon>
        <taxon>Clostridia</taxon>
        <taxon>Eubacteriales</taxon>
        <taxon>Acutalibacteraceae</taxon>
        <taxon>Caproiciproducens</taxon>
    </lineage>
</organism>
<reference evidence="1 2" key="1">
    <citation type="submission" date="2022-11" db="EMBL/GenBank/DDBJ databases">
        <authorList>
            <person name="Caiyu Z."/>
        </authorList>
    </citation>
    <scope>NUCLEOTIDE SEQUENCE [LARGE SCALE GENOMIC DNA]</scope>
    <source>
        <strain evidence="1 2">YR-4</strain>
    </source>
</reference>
<comment type="caution">
    <text evidence="1">The sequence shown here is derived from an EMBL/GenBank/DDBJ whole genome shotgun (WGS) entry which is preliminary data.</text>
</comment>
<gene>
    <name evidence="1" type="ORF">OUY18_10830</name>
</gene>
<evidence type="ECO:0000313" key="2">
    <source>
        <dbReference type="Proteomes" id="UP001082703"/>
    </source>
</evidence>
<dbReference type="RefSeq" id="WP_268058806.1">
    <property type="nucleotide sequence ID" value="NZ_JAPOHA010000011.1"/>
</dbReference>
<name>A0ABT4BV31_9FIRM</name>
<protein>
    <recommendedName>
        <fullName evidence="3">Pre-toxin TG domain-containing protein</fullName>
    </recommendedName>
</protein>
<evidence type="ECO:0008006" key="3">
    <source>
        <dbReference type="Google" id="ProtNLM"/>
    </source>
</evidence>
<sequence length="487" mass="53824">MDYESYKLERGIYIWGAIKVTLDGLAGCAMQFHTVAITLEDLKSSMDNVFGSSVDSKIKRRRNIDGSIADIQKSMKALYTEIENISLFVSSSKDIYDKTETRLSRESQFNPFYNSIPNSYYGVWWNGIPITNKDVGEAVQGRGEMPNPVPALMAWYQDLEKGTKVFFGNVRQVVEGIGCGAVDAAKELVYGVADIGKFVYNLGFGLSEFMMDDPFGKSEAWIKQNGSTELKNFIRLKWGGELLPKLWDLSQNKFIESKDKFTKADLKTKSAMATDTVVNLLLIFVPASKISKIGKSAEVVEGLSKFEKGAETVSKISLAEKEVKAVEGISKVEKEAKVVEGLTKANRSVREAEKVAEGVGKGINNISSSVDYYIGPNGKALLSQYKNWIGINIQKELLNQAENPQLQDAIKQLYRGKSFIGNGGTADVIRFEEKTGIMLGKKGGSHIQKGIDMASYIENKILKQTLSTSDRALAEKLLDDLNKALGR</sequence>
<dbReference type="EMBL" id="JAPOHA010000011">
    <property type="protein sequence ID" value="MCY1714747.1"/>
    <property type="molecule type" value="Genomic_DNA"/>
</dbReference>
<proteinExistence type="predicted"/>